<evidence type="ECO:0000313" key="1">
    <source>
        <dbReference type="EMBL" id="KAF3514601.1"/>
    </source>
</evidence>
<evidence type="ECO:0000313" key="2">
    <source>
        <dbReference type="Proteomes" id="UP000712600"/>
    </source>
</evidence>
<name>A0A8S9PKD3_BRACR</name>
<comment type="caution">
    <text evidence="1">The sequence shown here is derived from an EMBL/GenBank/DDBJ whole genome shotgun (WGS) entry which is preliminary data.</text>
</comment>
<dbReference type="EMBL" id="QGKX02001521">
    <property type="protein sequence ID" value="KAF3514601.1"/>
    <property type="molecule type" value="Genomic_DNA"/>
</dbReference>
<sequence length="97" mass="11016">MGLTLCRNKGRDKTGAMMRSGDRLFTKAKRSNRDVLDQNELQTYAPGKRCCIRRFMLSGNSKNSQHTTFVLGWLALDRGYIKSHSASLDDPFNPSQF</sequence>
<dbReference type="Proteomes" id="UP000712600">
    <property type="component" value="Unassembled WGS sequence"/>
</dbReference>
<gene>
    <name evidence="1" type="ORF">F2Q69_00008896</name>
</gene>
<dbReference type="AlphaFoldDB" id="A0A8S9PKD3"/>
<accession>A0A8S9PKD3</accession>
<organism evidence="1 2">
    <name type="scientific">Brassica cretica</name>
    <name type="common">Mustard</name>
    <dbReference type="NCBI Taxonomy" id="69181"/>
    <lineage>
        <taxon>Eukaryota</taxon>
        <taxon>Viridiplantae</taxon>
        <taxon>Streptophyta</taxon>
        <taxon>Embryophyta</taxon>
        <taxon>Tracheophyta</taxon>
        <taxon>Spermatophyta</taxon>
        <taxon>Magnoliopsida</taxon>
        <taxon>eudicotyledons</taxon>
        <taxon>Gunneridae</taxon>
        <taxon>Pentapetalae</taxon>
        <taxon>rosids</taxon>
        <taxon>malvids</taxon>
        <taxon>Brassicales</taxon>
        <taxon>Brassicaceae</taxon>
        <taxon>Brassiceae</taxon>
        <taxon>Brassica</taxon>
    </lineage>
</organism>
<proteinExistence type="predicted"/>
<protein>
    <submittedName>
        <fullName evidence="1">Uncharacterized protein</fullName>
    </submittedName>
</protein>
<reference evidence="1" key="1">
    <citation type="submission" date="2019-12" db="EMBL/GenBank/DDBJ databases">
        <title>Genome sequencing and annotation of Brassica cretica.</title>
        <authorList>
            <person name="Studholme D.J."/>
            <person name="Sarris P."/>
        </authorList>
    </citation>
    <scope>NUCLEOTIDE SEQUENCE</scope>
    <source>
        <strain evidence="1">PFS-109/04</strain>
        <tissue evidence="1">Leaf</tissue>
    </source>
</reference>